<proteinExistence type="predicted"/>
<dbReference type="PANTHER" id="PTHR37574:SF1">
    <property type="entry name" value="LIPASE B"/>
    <property type="match status" value="1"/>
</dbReference>
<dbReference type="EMBL" id="SDPQ02000002">
    <property type="protein sequence ID" value="KAA1398150.1"/>
    <property type="molecule type" value="Genomic_DNA"/>
</dbReference>
<feature type="chain" id="PRO_5024299241" evidence="1">
    <location>
        <begin position="27"/>
        <end position="348"/>
    </location>
</feature>
<dbReference type="PANTHER" id="PTHR37574">
    <property type="entry name" value="LIPASE B"/>
    <property type="match status" value="1"/>
</dbReference>
<evidence type="ECO:0000313" key="3">
    <source>
        <dbReference type="Proteomes" id="UP000380867"/>
    </source>
</evidence>
<comment type="caution">
    <text evidence="2">The sequence shown here is derived from an EMBL/GenBank/DDBJ whole genome shotgun (WGS) entry which is preliminary data.</text>
</comment>
<dbReference type="InterPro" id="IPR053228">
    <property type="entry name" value="Stereospecific_Lipase"/>
</dbReference>
<dbReference type="OrthoDB" id="8871309at2"/>
<dbReference type="InterPro" id="IPR029058">
    <property type="entry name" value="AB_hydrolase_fold"/>
</dbReference>
<sequence>MRRPIIATIICAVAIAAGSVTAPATAAEPYAPVDRPGPKLSVPTATLKAALQCSGDFAHSTLQPVLLNPATGVTVDENFSWNYERAFTAQKRPWCAIDMPAHTLGDIQVAGEYLVYAIRTMRAKSTRDIAVMGHSQGGMSMRWALRFWPDTRSKVDDVIGLAASNHGTTVLPTCIVQVTTCLPAVWQQQDDAAFIKALNSRAETFKGISYTQIYTRTDEVVQPNSTNATASSALRTGEGAITNVATQDVCPLDLYEHLLVGTIDATAYALAMDALDHSGPAKVSRISRSVCLQLYQPGVNPLNVQMYLKVLAAAPGLANVPLPYVSLVGVKPVPAEPKLRCYVYAAGC</sequence>
<protein>
    <submittedName>
        <fullName evidence="2">Lipase</fullName>
    </submittedName>
</protein>
<accession>A0A5M4FG65</accession>
<keyword evidence="1" id="KW-0732">Signal</keyword>
<evidence type="ECO:0000313" key="2">
    <source>
        <dbReference type="EMBL" id="KAA1398150.1"/>
    </source>
</evidence>
<dbReference type="Gene3D" id="3.40.50.1820">
    <property type="entry name" value="alpha/beta hydrolase"/>
    <property type="match status" value="1"/>
</dbReference>
<gene>
    <name evidence="2" type="ORF">ESP70_012560</name>
</gene>
<organism evidence="2 3">
    <name type="scientific">Aeromicrobium ginsengisoli</name>
    <dbReference type="NCBI Taxonomy" id="363867"/>
    <lineage>
        <taxon>Bacteria</taxon>
        <taxon>Bacillati</taxon>
        <taxon>Actinomycetota</taxon>
        <taxon>Actinomycetes</taxon>
        <taxon>Propionibacteriales</taxon>
        <taxon>Nocardioidaceae</taxon>
        <taxon>Aeromicrobium</taxon>
    </lineage>
</organism>
<name>A0A5M4FG65_9ACTN</name>
<keyword evidence="3" id="KW-1185">Reference proteome</keyword>
<dbReference type="SUPFAM" id="SSF53474">
    <property type="entry name" value="alpha/beta-Hydrolases"/>
    <property type="match status" value="1"/>
</dbReference>
<dbReference type="RefSeq" id="WP_149689580.1">
    <property type="nucleotide sequence ID" value="NZ_SDPQ02000002.1"/>
</dbReference>
<evidence type="ECO:0000256" key="1">
    <source>
        <dbReference type="SAM" id="SignalP"/>
    </source>
</evidence>
<reference evidence="2" key="1">
    <citation type="submission" date="2019-09" db="EMBL/GenBank/DDBJ databases">
        <authorList>
            <person name="Li J."/>
        </authorList>
    </citation>
    <scope>NUCLEOTIDE SEQUENCE [LARGE SCALE GENOMIC DNA]</scope>
    <source>
        <strain evidence="2">JCM 14732</strain>
    </source>
</reference>
<dbReference type="Proteomes" id="UP000380867">
    <property type="component" value="Unassembled WGS sequence"/>
</dbReference>
<dbReference type="AlphaFoldDB" id="A0A5M4FG65"/>
<feature type="signal peptide" evidence="1">
    <location>
        <begin position="1"/>
        <end position="26"/>
    </location>
</feature>